<dbReference type="SUPFAM" id="SSF58104">
    <property type="entry name" value="Methyl-accepting chemotaxis protein (MCP) signaling domain"/>
    <property type="match status" value="1"/>
</dbReference>
<gene>
    <name evidence="5" type="ORF">J2W36_002037</name>
</gene>
<proteinExistence type="inferred from homology"/>
<dbReference type="InterPro" id="IPR051310">
    <property type="entry name" value="MCP_chemotaxis"/>
</dbReference>
<evidence type="ECO:0000259" key="4">
    <source>
        <dbReference type="PROSITE" id="PS50111"/>
    </source>
</evidence>
<evidence type="ECO:0000313" key="5">
    <source>
        <dbReference type="EMBL" id="MDP9899786.1"/>
    </source>
</evidence>
<name>A0ABT9S5Z5_9BURK</name>
<feature type="domain" description="Methyl-accepting transducer" evidence="4">
    <location>
        <begin position="1"/>
        <end position="194"/>
    </location>
</feature>
<keyword evidence="6" id="KW-1185">Reference proteome</keyword>
<dbReference type="PROSITE" id="PS50111">
    <property type="entry name" value="CHEMOTAXIS_TRANSDUC_2"/>
    <property type="match status" value="1"/>
</dbReference>
<comment type="caution">
    <text evidence="5">The sequence shown here is derived from an EMBL/GenBank/DDBJ whole genome shotgun (WGS) entry which is preliminary data.</text>
</comment>
<dbReference type="PANTHER" id="PTHR43531:SF14">
    <property type="entry name" value="METHYL-ACCEPTING CHEMOTAXIS PROTEIN I-RELATED"/>
    <property type="match status" value="1"/>
</dbReference>
<evidence type="ECO:0000256" key="3">
    <source>
        <dbReference type="PROSITE-ProRule" id="PRU00284"/>
    </source>
</evidence>
<accession>A0ABT9S5Z5</accession>
<comment type="similarity">
    <text evidence="2">Belongs to the methyl-accepting chemotaxis (MCP) protein family.</text>
</comment>
<evidence type="ECO:0000256" key="2">
    <source>
        <dbReference type="ARBA" id="ARBA00029447"/>
    </source>
</evidence>
<reference evidence="5 6" key="1">
    <citation type="submission" date="2023-07" db="EMBL/GenBank/DDBJ databases">
        <title>Sorghum-associated microbial communities from plants grown in Nebraska, USA.</title>
        <authorList>
            <person name="Schachtman D."/>
        </authorList>
    </citation>
    <scope>NUCLEOTIDE SEQUENCE [LARGE SCALE GENOMIC DNA]</scope>
    <source>
        <strain evidence="5 6">DS1607</strain>
    </source>
</reference>
<dbReference type="SMART" id="SM00283">
    <property type="entry name" value="MA"/>
    <property type="match status" value="1"/>
</dbReference>
<dbReference type="Proteomes" id="UP001226867">
    <property type="component" value="Unassembled WGS sequence"/>
</dbReference>
<dbReference type="EMBL" id="JAUSRO010000005">
    <property type="protein sequence ID" value="MDP9899786.1"/>
    <property type="molecule type" value="Genomic_DNA"/>
</dbReference>
<organism evidence="5 6">
    <name type="scientific">Variovorax ginsengisoli</name>
    <dbReference type="NCBI Taxonomy" id="363844"/>
    <lineage>
        <taxon>Bacteria</taxon>
        <taxon>Pseudomonadati</taxon>
        <taxon>Pseudomonadota</taxon>
        <taxon>Betaproteobacteria</taxon>
        <taxon>Burkholderiales</taxon>
        <taxon>Comamonadaceae</taxon>
        <taxon>Variovorax</taxon>
    </lineage>
</organism>
<protein>
    <submittedName>
        <fullName evidence="5">Methyl-accepting chemotaxis protein</fullName>
    </submittedName>
</protein>
<keyword evidence="1" id="KW-0488">Methylation</keyword>
<keyword evidence="3" id="KW-0807">Transducer</keyword>
<dbReference type="Gene3D" id="1.10.287.950">
    <property type="entry name" value="Methyl-accepting chemotaxis protein"/>
    <property type="match status" value="1"/>
</dbReference>
<evidence type="ECO:0000256" key="1">
    <source>
        <dbReference type="ARBA" id="ARBA00022481"/>
    </source>
</evidence>
<dbReference type="InterPro" id="IPR004089">
    <property type="entry name" value="MCPsignal_dom"/>
</dbReference>
<sequence length="219" mass="22969">MEQLTSTVKQNAENAVQANELAASASAVAVRGGDVVLQVVETMSSINTSSRRIVDIISVIDGIAFQTNILALNAAVEAARAGEQGRGFAVVASEVRNLAQRSAAAAKEIKMLIDDSVQKVDTGSAQVEKAGRTMQEIVESVRRVTDIMGEITAASQEQTTGIEQINEAITQMDQVTQQNAALVEASAASAVALQTQADVLSHTVSVFKSTEQNGRAAAR</sequence>
<dbReference type="Pfam" id="PF00015">
    <property type="entry name" value="MCPsignal"/>
    <property type="match status" value="1"/>
</dbReference>
<dbReference type="PANTHER" id="PTHR43531">
    <property type="entry name" value="PROTEIN ICFG"/>
    <property type="match status" value="1"/>
</dbReference>
<evidence type="ECO:0000313" key="6">
    <source>
        <dbReference type="Proteomes" id="UP001226867"/>
    </source>
</evidence>